<reference evidence="5 6" key="1">
    <citation type="submission" date="2022-09" db="EMBL/GenBank/DDBJ databases">
        <authorList>
            <person name="Palmer J.M."/>
        </authorList>
    </citation>
    <scope>NUCLEOTIDE SEQUENCE [LARGE SCALE GENOMIC DNA]</scope>
    <source>
        <strain evidence="5 6">DSM 7382</strain>
    </source>
</reference>
<feature type="compositionally biased region" description="Low complexity" evidence="3">
    <location>
        <begin position="120"/>
        <end position="156"/>
    </location>
</feature>
<dbReference type="GO" id="GO:0016973">
    <property type="term" value="P:poly(A)+ mRNA export from nucleus"/>
    <property type="evidence" value="ECO:0007669"/>
    <property type="project" value="TreeGrafter"/>
</dbReference>
<dbReference type="EMBL" id="JASBNA010000004">
    <property type="protein sequence ID" value="KAK7692673.1"/>
    <property type="molecule type" value="Genomic_DNA"/>
</dbReference>
<feature type="region of interest" description="Disordered" evidence="3">
    <location>
        <begin position="77"/>
        <end position="267"/>
    </location>
</feature>
<dbReference type="AlphaFoldDB" id="A0AAW0GR23"/>
<dbReference type="Gene3D" id="1.10.720.30">
    <property type="entry name" value="SAP domain"/>
    <property type="match status" value="1"/>
</dbReference>
<comment type="caution">
    <text evidence="5">The sequence shown here is derived from an EMBL/GenBank/DDBJ whole genome shotgun (WGS) entry which is preliminary data.</text>
</comment>
<dbReference type="PANTHER" id="PTHR46551">
    <property type="entry name" value="SAP DOMAIN-CONTAINING RIBONUCLEOPROTEIN"/>
    <property type="match status" value="1"/>
</dbReference>
<evidence type="ECO:0000256" key="1">
    <source>
        <dbReference type="ARBA" id="ARBA00022553"/>
    </source>
</evidence>
<feature type="compositionally biased region" description="Pro residues" evidence="3">
    <location>
        <begin position="83"/>
        <end position="93"/>
    </location>
</feature>
<feature type="compositionally biased region" description="Low complexity" evidence="3">
    <location>
        <begin position="178"/>
        <end position="190"/>
    </location>
</feature>
<name>A0AAW0GR23_9APHY</name>
<dbReference type="PANTHER" id="PTHR46551:SF1">
    <property type="entry name" value="SAP DOMAIN-CONTAINING RIBONUCLEOPROTEIN"/>
    <property type="match status" value="1"/>
</dbReference>
<proteinExistence type="inferred from homology"/>
<feature type="compositionally biased region" description="Low complexity" evidence="3">
    <location>
        <begin position="214"/>
        <end position="226"/>
    </location>
</feature>
<evidence type="ECO:0000256" key="2">
    <source>
        <dbReference type="ARBA" id="ARBA00046328"/>
    </source>
</evidence>
<organism evidence="5 6">
    <name type="scientific">Cerrena zonata</name>
    <dbReference type="NCBI Taxonomy" id="2478898"/>
    <lineage>
        <taxon>Eukaryota</taxon>
        <taxon>Fungi</taxon>
        <taxon>Dikarya</taxon>
        <taxon>Basidiomycota</taxon>
        <taxon>Agaricomycotina</taxon>
        <taxon>Agaricomycetes</taxon>
        <taxon>Polyporales</taxon>
        <taxon>Cerrenaceae</taxon>
        <taxon>Cerrena</taxon>
    </lineage>
</organism>
<evidence type="ECO:0000313" key="6">
    <source>
        <dbReference type="Proteomes" id="UP001385951"/>
    </source>
</evidence>
<dbReference type="Proteomes" id="UP001385951">
    <property type="component" value="Unassembled WGS sequence"/>
</dbReference>
<dbReference type="Pfam" id="PF02037">
    <property type="entry name" value="SAP"/>
    <property type="match status" value="1"/>
</dbReference>
<accession>A0AAW0GR23</accession>
<protein>
    <recommendedName>
        <fullName evidence="4">SAP domain-containing protein</fullName>
    </recommendedName>
</protein>
<keyword evidence="1" id="KW-0597">Phosphoprotein</keyword>
<keyword evidence="6" id="KW-1185">Reference proteome</keyword>
<sequence>MIPSRAARANPKFPPTTSPLLYTTMDASLKALKVVELKDILQTAKLSLSGKQNKADLISKILASPQAIETYNAKYKPNVAVPPSQPAQQPEPVPAESVTTVDDRSQTEETLPEPTPAKITPQPATSAPTPATSTTTTTDVTAQPTPGSTTPTGPTPEDIELEKRKARAARFGIPLVEPKSAPAKRAAKPAGRTVDPEKLAARAARFGMPAPESTATPVTKTAPTKPSGRNNKRAAPPVEEADAEELERRRKRAERFGMGPAKVAAVS</sequence>
<dbReference type="InterPro" id="IPR052240">
    <property type="entry name" value="SAP_domain_ribonucleoprotein"/>
</dbReference>
<evidence type="ECO:0000256" key="3">
    <source>
        <dbReference type="SAM" id="MobiDB-lite"/>
    </source>
</evidence>
<dbReference type="InterPro" id="IPR036361">
    <property type="entry name" value="SAP_dom_sf"/>
</dbReference>
<dbReference type="InterPro" id="IPR003034">
    <property type="entry name" value="SAP_dom"/>
</dbReference>
<comment type="similarity">
    <text evidence="2">Belongs to the SAP domain-containing ribonucleoprotein family.</text>
</comment>
<feature type="domain" description="SAP" evidence="4">
    <location>
        <begin position="29"/>
        <end position="62"/>
    </location>
</feature>
<evidence type="ECO:0000259" key="4">
    <source>
        <dbReference type="Pfam" id="PF02037"/>
    </source>
</evidence>
<dbReference type="GO" id="GO:0005634">
    <property type="term" value="C:nucleus"/>
    <property type="evidence" value="ECO:0007669"/>
    <property type="project" value="TreeGrafter"/>
</dbReference>
<gene>
    <name evidence="5" type="ORF">QCA50_004306</name>
</gene>
<evidence type="ECO:0000313" key="5">
    <source>
        <dbReference type="EMBL" id="KAK7692673.1"/>
    </source>
</evidence>